<dbReference type="AlphaFoldDB" id="A0AAD5R311"/>
<reference evidence="1" key="1">
    <citation type="submission" date="2021-06" db="EMBL/GenBank/DDBJ databases">
        <title>Parelaphostrongylus tenuis whole genome reference sequence.</title>
        <authorList>
            <person name="Garwood T.J."/>
            <person name="Larsen P.A."/>
            <person name="Fountain-Jones N.M."/>
            <person name="Garbe J.R."/>
            <person name="Macchietto M.G."/>
            <person name="Kania S.A."/>
            <person name="Gerhold R.W."/>
            <person name="Richards J.E."/>
            <person name="Wolf T.M."/>
        </authorList>
    </citation>
    <scope>NUCLEOTIDE SEQUENCE</scope>
    <source>
        <strain evidence="1">MNPRO001-30</strain>
        <tissue evidence="1">Meninges</tissue>
    </source>
</reference>
<keyword evidence="2" id="KW-1185">Reference proteome</keyword>
<organism evidence="1 2">
    <name type="scientific">Parelaphostrongylus tenuis</name>
    <name type="common">Meningeal worm</name>
    <dbReference type="NCBI Taxonomy" id="148309"/>
    <lineage>
        <taxon>Eukaryota</taxon>
        <taxon>Metazoa</taxon>
        <taxon>Ecdysozoa</taxon>
        <taxon>Nematoda</taxon>
        <taxon>Chromadorea</taxon>
        <taxon>Rhabditida</taxon>
        <taxon>Rhabditina</taxon>
        <taxon>Rhabditomorpha</taxon>
        <taxon>Strongyloidea</taxon>
        <taxon>Metastrongylidae</taxon>
        <taxon>Parelaphostrongylus</taxon>
    </lineage>
</organism>
<proteinExistence type="predicted"/>
<accession>A0AAD5R311</accession>
<name>A0AAD5R311_PARTN</name>
<sequence length="98" mass="10808">MRRLSVYKLSHSNLPKKFGDNYSSREELEAHALLALGSNSDHGHDCTRDLSQRAAVDEINEVEGEGHKANLLLDADFNASVSEILTAKTSLVQDIQQS</sequence>
<dbReference type="Proteomes" id="UP001196413">
    <property type="component" value="Unassembled WGS sequence"/>
</dbReference>
<protein>
    <submittedName>
        <fullName evidence="1">Uncharacterized protein</fullName>
    </submittedName>
</protein>
<comment type="caution">
    <text evidence="1">The sequence shown here is derived from an EMBL/GenBank/DDBJ whole genome shotgun (WGS) entry which is preliminary data.</text>
</comment>
<dbReference type="EMBL" id="JAHQIW010006268">
    <property type="protein sequence ID" value="KAJ1368670.1"/>
    <property type="molecule type" value="Genomic_DNA"/>
</dbReference>
<evidence type="ECO:0000313" key="2">
    <source>
        <dbReference type="Proteomes" id="UP001196413"/>
    </source>
</evidence>
<gene>
    <name evidence="1" type="ORF">KIN20_029916</name>
</gene>
<evidence type="ECO:0000313" key="1">
    <source>
        <dbReference type="EMBL" id="KAJ1368670.1"/>
    </source>
</evidence>